<feature type="chain" id="PRO_5009294147" description="L,D-transpeptidase catalytic domain" evidence="2">
    <location>
        <begin position="29"/>
        <end position="159"/>
    </location>
</feature>
<organism evidence="3 4">
    <name type="scientific">Actinacidiphila yanglinensis</name>
    <dbReference type="NCBI Taxonomy" id="310779"/>
    <lineage>
        <taxon>Bacteria</taxon>
        <taxon>Bacillati</taxon>
        <taxon>Actinomycetota</taxon>
        <taxon>Actinomycetes</taxon>
        <taxon>Kitasatosporales</taxon>
        <taxon>Streptomycetaceae</taxon>
        <taxon>Actinacidiphila</taxon>
    </lineage>
</organism>
<sequence>MVRIRSGVAVAGFLATAIATVGMLTAQAADAPLRHRSTAHDGRATPAGAASPTALPGGSGQGPRVVYSLGRHHVWLVDAHEHVLRGYDVQAPGVSPATGTHRVFARAAGNAVLFASTDGVNVGFTGDPEISTSAIREAPSDAAVLWQHAPMGSLVVVVP</sequence>
<gene>
    <name evidence="3" type="ORF">SAMN05216223_107143</name>
</gene>
<protein>
    <recommendedName>
        <fullName evidence="5">L,D-transpeptidase catalytic domain</fullName>
    </recommendedName>
</protein>
<evidence type="ECO:0008006" key="5">
    <source>
        <dbReference type="Google" id="ProtNLM"/>
    </source>
</evidence>
<evidence type="ECO:0000256" key="1">
    <source>
        <dbReference type="SAM" id="MobiDB-lite"/>
    </source>
</evidence>
<keyword evidence="4" id="KW-1185">Reference proteome</keyword>
<keyword evidence="2" id="KW-0732">Signal</keyword>
<proteinExistence type="predicted"/>
<evidence type="ECO:0000256" key="2">
    <source>
        <dbReference type="SAM" id="SignalP"/>
    </source>
</evidence>
<dbReference type="AlphaFoldDB" id="A0A1H6BR92"/>
<feature type="signal peptide" evidence="2">
    <location>
        <begin position="1"/>
        <end position="28"/>
    </location>
</feature>
<evidence type="ECO:0000313" key="4">
    <source>
        <dbReference type="Proteomes" id="UP000236754"/>
    </source>
</evidence>
<dbReference type="Proteomes" id="UP000236754">
    <property type="component" value="Unassembled WGS sequence"/>
</dbReference>
<accession>A0A1H6BR92</accession>
<feature type="region of interest" description="Disordered" evidence="1">
    <location>
        <begin position="34"/>
        <end position="61"/>
    </location>
</feature>
<reference evidence="3 4" key="1">
    <citation type="submission" date="2016-10" db="EMBL/GenBank/DDBJ databases">
        <authorList>
            <person name="de Groot N.N."/>
        </authorList>
    </citation>
    <scope>NUCLEOTIDE SEQUENCE [LARGE SCALE GENOMIC DNA]</scope>
    <source>
        <strain evidence="3 4">CGMCC 4.2023</strain>
    </source>
</reference>
<evidence type="ECO:0000313" key="3">
    <source>
        <dbReference type="EMBL" id="SEG63221.1"/>
    </source>
</evidence>
<dbReference type="EMBL" id="FNVU01000007">
    <property type="protein sequence ID" value="SEG63221.1"/>
    <property type="molecule type" value="Genomic_DNA"/>
</dbReference>
<name>A0A1H6BR92_9ACTN</name>